<keyword evidence="3 7" id="KW-0812">Transmembrane</keyword>
<keyword evidence="10" id="KW-1185">Reference proteome</keyword>
<organism evidence="9 10">
    <name type="scientific">Lysinibacillus odysseyi 34hs-1 = NBRC 100172</name>
    <dbReference type="NCBI Taxonomy" id="1220589"/>
    <lineage>
        <taxon>Bacteria</taxon>
        <taxon>Bacillati</taxon>
        <taxon>Bacillota</taxon>
        <taxon>Bacilli</taxon>
        <taxon>Bacillales</taxon>
        <taxon>Bacillaceae</taxon>
        <taxon>Lysinibacillus</taxon>
    </lineage>
</organism>
<dbReference type="SUPFAM" id="SSF144091">
    <property type="entry name" value="Rhomboid-like"/>
    <property type="match status" value="1"/>
</dbReference>
<dbReference type="PANTHER" id="PTHR43731">
    <property type="entry name" value="RHOMBOID PROTEASE"/>
    <property type="match status" value="1"/>
</dbReference>
<evidence type="ECO:0000259" key="8">
    <source>
        <dbReference type="Pfam" id="PF01694"/>
    </source>
</evidence>
<feature type="transmembrane region" description="Helical" evidence="7">
    <location>
        <begin position="87"/>
        <end position="110"/>
    </location>
</feature>
<feature type="transmembrane region" description="Helical" evidence="7">
    <location>
        <begin position="169"/>
        <end position="188"/>
    </location>
</feature>
<proteinExistence type="inferred from homology"/>
<reference evidence="9 10" key="1">
    <citation type="submission" date="2014-02" db="EMBL/GenBank/DDBJ databases">
        <title>Draft genome sequence of Lysinibacillus odysseyi NBRC 100172.</title>
        <authorList>
            <person name="Zhang F."/>
            <person name="Wang G."/>
            <person name="Zhang L."/>
        </authorList>
    </citation>
    <scope>NUCLEOTIDE SEQUENCE [LARGE SCALE GENOMIC DNA]</scope>
    <source>
        <strain evidence="9 10">NBRC 100172</strain>
    </source>
</reference>
<dbReference type="GO" id="GO:0004252">
    <property type="term" value="F:serine-type endopeptidase activity"/>
    <property type="evidence" value="ECO:0007669"/>
    <property type="project" value="InterPro"/>
</dbReference>
<name>A0A0A3IEM7_9BACI</name>
<dbReference type="Pfam" id="PF01694">
    <property type="entry name" value="Rhomboid"/>
    <property type="match status" value="1"/>
</dbReference>
<feature type="transmembrane region" description="Helical" evidence="7">
    <location>
        <begin position="116"/>
        <end position="132"/>
    </location>
</feature>
<dbReference type="InterPro" id="IPR035952">
    <property type="entry name" value="Rhomboid-like_sf"/>
</dbReference>
<feature type="domain" description="Peptidase S54 rhomboid" evidence="8">
    <location>
        <begin position="48"/>
        <end position="183"/>
    </location>
</feature>
<evidence type="ECO:0000313" key="10">
    <source>
        <dbReference type="Proteomes" id="UP000030437"/>
    </source>
</evidence>
<accession>A0A0A3IEM7</accession>
<evidence type="ECO:0000256" key="1">
    <source>
        <dbReference type="ARBA" id="ARBA00004141"/>
    </source>
</evidence>
<evidence type="ECO:0000256" key="4">
    <source>
        <dbReference type="ARBA" id="ARBA00022801"/>
    </source>
</evidence>
<keyword evidence="4" id="KW-0378">Hydrolase</keyword>
<evidence type="ECO:0000313" key="9">
    <source>
        <dbReference type="EMBL" id="KGR83199.1"/>
    </source>
</evidence>
<comment type="subcellular location">
    <subcellularLocation>
        <location evidence="1">Membrane</location>
        <topology evidence="1">Multi-pass membrane protein</topology>
    </subcellularLocation>
</comment>
<dbReference type="InterPro" id="IPR022764">
    <property type="entry name" value="Peptidase_S54_rhomboid_dom"/>
</dbReference>
<dbReference type="Proteomes" id="UP000030437">
    <property type="component" value="Unassembled WGS sequence"/>
</dbReference>
<gene>
    <name evidence="9" type="ORF">CD32_15210</name>
</gene>
<comment type="similarity">
    <text evidence="2">Belongs to the peptidase S54 family.</text>
</comment>
<evidence type="ECO:0000256" key="3">
    <source>
        <dbReference type="ARBA" id="ARBA00022692"/>
    </source>
</evidence>
<evidence type="ECO:0000256" key="2">
    <source>
        <dbReference type="ARBA" id="ARBA00009045"/>
    </source>
</evidence>
<evidence type="ECO:0000256" key="6">
    <source>
        <dbReference type="ARBA" id="ARBA00023136"/>
    </source>
</evidence>
<feature type="transmembrane region" description="Helical" evidence="7">
    <location>
        <begin position="63"/>
        <end position="80"/>
    </location>
</feature>
<dbReference type="AlphaFoldDB" id="A0A0A3IEM7"/>
<keyword evidence="5 7" id="KW-1133">Transmembrane helix</keyword>
<dbReference type="Gene3D" id="1.20.1540.10">
    <property type="entry name" value="Rhomboid-like"/>
    <property type="match status" value="1"/>
</dbReference>
<dbReference type="PANTHER" id="PTHR43731:SF14">
    <property type="entry name" value="PRESENILIN-ASSOCIATED RHOMBOID-LIKE PROTEIN, MITOCHONDRIAL"/>
    <property type="match status" value="1"/>
</dbReference>
<keyword evidence="6 7" id="KW-0472">Membrane</keyword>
<dbReference type="STRING" id="1220589.CD32_15210"/>
<dbReference type="GO" id="GO:0016020">
    <property type="term" value="C:membrane"/>
    <property type="evidence" value="ECO:0007669"/>
    <property type="project" value="UniProtKB-SubCell"/>
</dbReference>
<evidence type="ECO:0000256" key="7">
    <source>
        <dbReference type="SAM" id="Phobius"/>
    </source>
</evidence>
<comment type="caution">
    <text evidence="9">The sequence shown here is derived from an EMBL/GenBank/DDBJ whole genome shotgun (WGS) entry which is preliminary data.</text>
</comment>
<dbReference type="eggNOG" id="COG0705">
    <property type="taxonomic scope" value="Bacteria"/>
</dbReference>
<sequence>MTNNRNLPIVSLVLAFLYISIFIFDRLVFNGVLFQFGSGKSFNLMQQNEWYRILTGAFFHKNILHLLANVFGIYYVGLILEDKIGRLVFLLIYLIGNIGTYIIYSILISYTDGNGASPGIYALIICIIILHFKDPTFLNLNFKSYPVQFTIGYFIIGNFFNLGAFTVHLIGAVIGALLTFFFLIIGILL</sequence>
<protein>
    <recommendedName>
        <fullName evidence="8">Peptidase S54 rhomboid domain-containing protein</fullName>
    </recommendedName>
</protein>
<evidence type="ECO:0000256" key="5">
    <source>
        <dbReference type="ARBA" id="ARBA00022989"/>
    </source>
</evidence>
<feature type="transmembrane region" description="Helical" evidence="7">
    <location>
        <begin position="7"/>
        <end position="24"/>
    </location>
</feature>
<dbReference type="EMBL" id="JPVP01000058">
    <property type="protein sequence ID" value="KGR83199.1"/>
    <property type="molecule type" value="Genomic_DNA"/>
</dbReference>
<dbReference type="InterPro" id="IPR050925">
    <property type="entry name" value="Rhomboid_protease_S54"/>
</dbReference>
<dbReference type="RefSeq" id="WP_036156166.1">
    <property type="nucleotide sequence ID" value="NZ_AVCX01000003.1"/>
</dbReference>